<evidence type="ECO:0000313" key="4">
    <source>
        <dbReference type="EMBL" id="ATZ47288.1"/>
    </source>
</evidence>
<dbReference type="SUPFAM" id="SSF51735">
    <property type="entry name" value="NAD(P)-binding Rossmann-fold domains"/>
    <property type="match status" value="1"/>
</dbReference>
<sequence>MSSTTTIAIAGFTGRMARLITNCVLQDHPNVTIHGICRSASKVDANTRFNPRVRLFETSSTDISTIRAALAGTSVCICCYLGDSKLMVDGQKILIDACIEENVPRYIASDYTFDYRPLELDDYPAKDPSKHIHLYLQEKEKTENIRGVHILNGAFMEFVWSPLLGFVNAEEGNFSYYGTGDEQLEMTAMKDTAKFVAAVSMDPKAVGAVKYRGDSKSIKKLAHLYQEAFGVKPTIQRLGSLEDLYDNMTSVFKENPRNGFAWIGLYGQYWMSNRQTLLGDTDNGRYPEVVPTTVEEFLKGHTKESLGKSTQF</sequence>
<organism evidence="4 5">
    <name type="scientific">Botryotinia fuckeliana (strain B05.10)</name>
    <name type="common">Noble rot fungus</name>
    <name type="synonym">Botrytis cinerea</name>
    <dbReference type="NCBI Taxonomy" id="332648"/>
    <lineage>
        <taxon>Eukaryota</taxon>
        <taxon>Fungi</taxon>
        <taxon>Dikarya</taxon>
        <taxon>Ascomycota</taxon>
        <taxon>Pezizomycotina</taxon>
        <taxon>Leotiomycetes</taxon>
        <taxon>Helotiales</taxon>
        <taxon>Sclerotiniaceae</taxon>
        <taxon>Botrytis</taxon>
    </lineage>
</organism>
<keyword evidence="2" id="KW-0560">Oxidoreductase</keyword>
<dbReference type="Gene3D" id="3.90.25.10">
    <property type="entry name" value="UDP-galactose 4-epimerase, domain 1"/>
    <property type="match status" value="1"/>
</dbReference>
<accession>A0A384J9D1</accession>
<feature type="domain" description="NmrA-like" evidence="3">
    <location>
        <begin position="4"/>
        <end position="247"/>
    </location>
</feature>
<dbReference type="EMBL" id="CP009806">
    <property type="protein sequence ID" value="ATZ47288.1"/>
    <property type="molecule type" value="Genomic_DNA"/>
</dbReference>
<evidence type="ECO:0000259" key="3">
    <source>
        <dbReference type="Pfam" id="PF05368"/>
    </source>
</evidence>
<reference evidence="4 5" key="3">
    <citation type="journal article" date="2017" name="Mol. Plant Pathol.">
        <title>A gapless genome sequence of the fungus Botrytis cinerea.</title>
        <authorList>
            <person name="Van Kan J.A."/>
            <person name="Stassen J.H."/>
            <person name="Mosbach A."/>
            <person name="Van Der Lee T.A."/>
            <person name="Faino L."/>
            <person name="Farmer A.D."/>
            <person name="Papasotiriou D.G."/>
            <person name="Zhou S."/>
            <person name="Seidl M.F."/>
            <person name="Cottam E."/>
            <person name="Edel D."/>
            <person name="Hahn M."/>
            <person name="Schwartz D.C."/>
            <person name="Dietrich R.A."/>
            <person name="Widdison S."/>
            <person name="Scalliet G."/>
        </authorList>
    </citation>
    <scope>NUCLEOTIDE SEQUENCE [LARGE SCALE GENOMIC DNA]</scope>
    <source>
        <strain evidence="4 5">B05.10</strain>
    </source>
</reference>
<reference evidence="4 5" key="1">
    <citation type="journal article" date="2011" name="PLoS Genet.">
        <title>Genomic analysis of the necrotrophic fungal pathogens Sclerotinia sclerotiorum and Botrytis cinerea.</title>
        <authorList>
            <person name="Amselem J."/>
            <person name="Cuomo C.A."/>
            <person name="van Kan J.A."/>
            <person name="Viaud M."/>
            <person name="Benito E.P."/>
            <person name="Couloux A."/>
            <person name="Coutinho P.M."/>
            <person name="de Vries R.P."/>
            <person name="Dyer P.S."/>
            <person name="Fillinger S."/>
            <person name="Fournier E."/>
            <person name="Gout L."/>
            <person name="Hahn M."/>
            <person name="Kohn L."/>
            <person name="Lapalu N."/>
            <person name="Plummer K.M."/>
            <person name="Pradier J.M."/>
            <person name="Quevillon E."/>
            <person name="Sharon A."/>
            <person name="Simon A."/>
            <person name="ten Have A."/>
            <person name="Tudzynski B."/>
            <person name="Tudzynski P."/>
            <person name="Wincker P."/>
            <person name="Andrew M."/>
            <person name="Anthouard V."/>
            <person name="Beever R.E."/>
            <person name="Beffa R."/>
            <person name="Benoit I."/>
            <person name="Bouzid O."/>
            <person name="Brault B."/>
            <person name="Chen Z."/>
            <person name="Choquer M."/>
            <person name="Collemare J."/>
            <person name="Cotton P."/>
            <person name="Danchin E.G."/>
            <person name="Da Silva C."/>
            <person name="Gautier A."/>
            <person name="Giraud C."/>
            <person name="Giraud T."/>
            <person name="Gonzalez C."/>
            <person name="Grossetete S."/>
            <person name="Guldener U."/>
            <person name="Henrissat B."/>
            <person name="Howlett B.J."/>
            <person name="Kodira C."/>
            <person name="Kretschmer M."/>
            <person name="Lappartient A."/>
            <person name="Leroch M."/>
            <person name="Levis C."/>
            <person name="Mauceli E."/>
            <person name="Neuveglise C."/>
            <person name="Oeser B."/>
            <person name="Pearson M."/>
            <person name="Poulain J."/>
            <person name="Poussereau N."/>
            <person name="Quesneville H."/>
            <person name="Rascle C."/>
            <person name="Schumacher J."/>
            <person name="Segurens B."/>
            <person name="Sexton A."/>
            <person name="Silva E."/>
            <person name="Sirven C."/>
            <person name="Soanes D.M."/>
            <person name="Talbot N.J."/>
            <person name="Templeton M."/>
            <person name="Yandava C."/>
            <person name="Yarden O."/>
            <person name="Zeng Q."/>
            <person name="Rollins J.A."/>
            <person name="Lebrun M.H."/>
            <person name="Dickman M."/>
        </authorList>
    </citation>
    <scope>NUCLEOTIDE SEQUENCE [LARGE SCALE GENOMIC DNA]</scope>
    <source>
        <strain evidence="4 5">B05.10</strain>
    </source>
</reference>
<dbReference type="KEGG" id="bfu:BCIN_02g05810"/>
<dbReference type="Gene3D" id="3.40.50.720">
    <property type="entry name" value="NAD(P)-binding Rossmann-like Domain"/>
    <property type="match status" value="1"/>
</dbReference>
<reference evidence="4 5" key="2">
    <citation type="journal article" date="2012" name="Eukaryot. Cell">
        <title>Genome update of Botrytis cinerea strains B05.10 and T4.</title>
        <authorList>
            <person name="Staats M."/>
            <person name="van Kan J.A."/>
        </authorList>
    </citation>
    <scope>NUCLEOTIDE SEQUENCE [LARGE SCALE GENOMIC DNA]</scope>
    <source>
        <strain evidence="4 5">B05.10</strain>
    </source>
</reference>
<dbReference type="Proteomes" id="UP000001798">
    <property type="component" value="Chromosome 2"/>
</dbReference>
<keyword evidence="1" id="KW-0521">NADP</keyword>
<dbReference type="PANTHER" id="PTHR47706:SF9">
    <property type="entry name" value="NMRA-LIKE DOMAIN-CONTAINING PROTEIN-RELATED"/>
    <property type="match status" value="1"/>
</dbReference>
<evidence type="ECO:0000256" key="1">
    <source>
        <dbReference type="ARBA" id="ARBA00022857"/>
    </source>
</evidence>
<dbReference type="VEuPathDB" id="FungiDB:Bcin02g05810"/>
<dbReference type="GO" id="GO:0016491">
    <property type="term" value="F:oxidoreductase activity"/>
    <property type="evidence" value="ECO:0007669"/>
    <property type="project" value="UniProtKB-KW"/>
</dbReference>
<name>A0A384J9D1_BOTFB</name>
<dbReference type="GeneID" id="5433225"/>
<dbReference type="InterPro" id="IPR008030">
    <property type="entry name" value="NmrA-like"/>
</dbReference>
<dbReference type="InterPro" id="IPR036291">
    <property type="entry name" value="NAD(P)-bd_dom_sf"/>
</dbReference>
<dbReference type="PANTHER" id="PTHR47706">
    <property type="entry name" value="NMRA-LIKE FAMILY PROTEIN"/>
    <property type="match status" value="1"/>
</dbReference>
<protein>
    <recommendedName>
        <fullName evidence="3">NmrA-like domain-containing protein</fullName>
    </recommendedName>
</protein>
<dbReference type="RefSeq" id="XP_024547179.1">
    <property type="nucleotide sequence ID" value="XM_024691408.1"/>
</dbReference>
<gene>
    <name evidence="4" type="ORF">BCIN_02g05810</name>
</gene>
<dbReference type="InterPro" id="IPR051609">
    <property type="entry name" value="NmrA/Isoflavone_reductase-like"/>
</dbReference>
<evidence type="ECO:0000313" key="5">
    <source>
        <dbReference type="Proteomes" id="UP000001798"/>
    </source>
</evidence>
<dbReference type="AlphaFoldDB" id="A0A384J9D1"/>
<proteinExistence type="predicted"/>
<dbReference type="OrthoDB" id="419598at2759"/>
<keyword evidence="5" id="KW-1185">Reference proteome</keyword>
<dbReference type="Pfam" id="PF05368">
    <property type="entry name" value="NmrA"/>
    <property type="match status" value="1"/>
</dbReference>
<evidence type="ECO:0000256" key="2">
    <source>
        <dbReference type="ARBA" id="ARBA00023002"/>
    </source>
</evidence>